<name>X1A1H0_9ZZZZ</name>
<dbReference type="EMBL" id="BART01015888">
    <property type="protein sequence ID" value="GAG75609.1"/>
    <property type="molecule type" value="Genomic_DNA"/>
</dbReference>
<comment type="caution">
    <text evidence="1">The sequence shown here is derived from an EMBL/GenBank/DDBJ whole genome shotgun (WGS) entry which is preliminary data.</text>
</comment>
<accession>X1A1H0</accession>
<proteinExistence type="predicted"/>
<organism evidence="1">
    <name type="scientific">marine sediment metagenome</name>
    <dbReference type="NCBI Taxonomy" id="412755"/>
    <lineage>
        <taxon>unclassified sequences</taxon>
        <taxon>metagenomes</taxon>
        <taxon>ecological metagenomes</taxon>
    </lineage>
</organism>
<reference evidence="1" key="1">
    <citation type="journal article" date="2014" name="Front. Microbiol.">
        <title>High frequency of phylogenetically diverse reductive dehalogenase-homologous genes in deep subseafloor sedimentary metagenomes.</title>
        <authorList>
            <person name="Kawai M."/>
            <person name="Futagami T."/>
            <person name="Toyoda A."/>
            <person name="Takaki Y."/>
            <person name="Nishi S."/>
            <person name="Hori S."/>
            <person name="Arai W."/>
            <person name="Tsubouchi T."/>
            <person name="Morono Y."/>
            <person name="Uchiyama I."/>
            <person name="Ito T."/>
            <person name="Fujiyama A."/>
            <person name="Inagaki F."/>
            <person name="Takami H."/>
        </authorList>
    </citation>
    <scope>NUCLEOTIDE SEQUENCE</scope>
    <source>
        <strain evidence="1">Expedition CK06-06</strain>
    </source>
</reference>
<gene>
    <name evidence="1" type="ORF">S01H4_30730</name>
</gene>
<protein>
    <submittedName>
        <fullName evidence="1">Uncharacterized protein</fullName>
    </submittedName>
</protein>
<evidence type="ECO:0000313" key="1">
    <source>
        <dbReference type="EMBL" id="GAG75609.1"/>
    </source>
</evidence>
<sequence>YYLGEDQATFRDVTHLITPGTWEFHRISAIPTGIVGLARVDFTLRHDKAIFAPEFLEHTGYGNANHPVIAKDMIIVVDKPSNLRIQGIGVTALFVHMVYRRVLE</sequence>
<dbReference type="AlphaFoldDB" id="X1A1H0"/>
<feature type="non-terminal residue" evidence="1">
    <location>
        <position position="1"/>
    </location>
</feature>